<dbReference type="STRING" id="1423781.FD06_GL000247"/>
<evidence type="ECO:0000256" key="1">
    <source>
        <dbReference type="ARBA" id="ARBA00093462"/>
    </source>
</evidence>
<evidence type="ECO:0000313" key="6">
    <source>
        <dbReference type="Proteomes" id="UP000052012"/>
    </source>
</evidence>
<evidence type="ECO:0000259" key="4">
    <source>
        <dbReference type="Pfam" id="PF25888"/>
    </source>
</evidence>
<comment type="similarity">
    <text evidence="1">Belongs to the DnaB/DnaD family.</text>
</comment>
<dbReference type="Proteomes" id="UP000052012">
    <property type="component" value="Unassembled WGS sequence"/>
</dbReference>
<gene>
    <name evidence="5" type="ORF">FD06_GL000247</name>
</gene>
<feature type="domain" description="DnaB/C C-terminal" evidence="3">
    <location>
        <begin position="314"/>
        <end position="388"/>
    </location>
</feature>
<organism evidence="5 6">
    <name type="scientific">Apilactobacillus ozensis DSM 23829 = JCM 17196</name>
    <dbReference type="NCBI Taxonomy" id="1423781"/>
    <lineage>
        <taxon>Bacteria</taxon>
        <taxon>Bacillati</taxon>
        <taxon>Bacillota</taxon>
        <taxon>Bacilli</taxon>
        <taxon>Lactobacillales</taxon>
        <taxon>Lactobacillaceae</taxon>
        <taxon>Apilactobacillus</taxon>
    </lineage>
</organism>
<dbReference type="RefSeq" id="WP_056966461.1">
    <property type="nucleotide sequence ID" value="NZ_AYYQ01000031.1"/>
</dbReference>
<evidence type="ECO:0000256" key="2">
    <source>
        <dbReference type="SAM" id="MobiDB-lite"/>
    </source>
</evidence>
<dbReference type="AlphaFoldDB" id="A0A0R2AMP4"/>
<feature type="domain" description="Replicative helicase loading/DNA remodeling protein DnaB N-terminal winged helix" evidence="4">
    <location>
        <begin position="10"/>
        <end position="248"/>
    </location>
</feature>
<keyword evidence="6" id="KW-1185">Reference proteome</keyword>
<feature type="region of interest" description="Disordered" evidence="2">
    <location>
        <begin position="419"/>
        <end position="440"/>
    </location>
</feature>
<evidence type="ECO:0000313" key="5">
    <source>
        <dbReference type="EMBL" id="KRM68128.1"/>
    </source>
</evidence>
<name>A0A0R2AMP4_9LACO</name>
<dbReference type="PATRIC" id="fig|1423781.4.peg.250"/>
<evidence type="ECO:0000259" key="3">
    <source>
        <dbReference type="Pfam" id="PF07261"/>
    </source>
</evidence>
<reference evidence="5 6" key="1">
    <citation type="journal article" date="2015" name="Genome Announc.">
        <title>Expanding the biotechnology potential of lactobacilli through comparative genomics of 213 strains and associated genera.</title>
        <authorList>
            <person name="Sun Z."/>
            <person name="Harris H.M."/>
            <person name="McCann A."/>
            <person name="Guo C."/>
            <person name="Argimon S."/>
            <person name="Zhang W."/>
            <person name="Yang X."/>
            <person name="Jeffery I.B."/>
            <person name="Cooney J.C."/>
            <person name="Kagawa T.F."/>
            <person name="Liu W."/>
            <person name="Song Y."/>
            <person name="Salvetti E."/>
            <person name="Wrobel A."/>
            <person name="Rasinkangas P."/>
            <person name="Parkhill J."/>
            <person name="Rea M.C."/>
            <person name="O'Sullivan O."/>
            <person name="Ritari J."/>
            <person name="Douillard F.P."/>
            <person name="Paul Ross R."/>
            <person name="Yang R."/>
            <person name="Briner A.E."/>
            <person name="Felis G.E."/>
            <person name="de Vos W.M."/>
            <person name="Barrangou R."/>
            <person name="Klaenhammer T.R."/>
            <person name="Caufield P.W."/>
            <person name="Cui Y."/>
            <person name="Zhang H."/>
            <person name="O'Toole P.W."/>
        </authorList>
    </citation>
    <scope>NUCLEOTIDE SEQUENCE [LARGE SCALE GENOMIC DNA]</scope>
    <source>
        <strain evidence="5 6">DSM 23829</strain>
    </source>
</reference>
<comment type="caution">
    <text evidence="5">The sequence shown here is derived from an EMBL/GenBank/DDBJ whole genome shotgun (WGS) entry which is preliminary data.</text>
</comment>
<protein>
    <submittedName>
        <fullName evidence="5">Uncharacterized protein</fullName>
    </submittedName>
</protein>
<accession>A0A0R2AMP4</accession>
<proteinExistence type="inferred from homology"/>
<dbReference type="Pfam" id="PF25888">
    <property type="entry name" value="WHD_DnaB"/>
    <property type="match status" value="1"/>
</dbReference>
<dbReference type="OrthoDB" id="2082007at2"/>
<dbReference type="Pfam" id="PF07261">
    <property type="entry name" value="DnaB_2"/>
    <property type="match status" value="1"/>
</dbReference>
<sequence length="454" mass="52408">MVDGEWRKISPNASFIVTATDYISDLQRKTLDLLYQPIIGQTAYALVNILWRMESDNEKFQIKNNFELLSLLNIDLSEFYDARVKLEGAGLLKTYVQATDSLNNIYVYKLFSPLDVKEFFKDDLLSITLLQMIGEKQYYDLGTKLIKKVYSSNDLKDISKNFLDVFVVKKDDLANTPDVTKKIRSSLSDDNNTKHKIVNDVKDFDFNLLLDILSQSYVNLDSVKKSHDLILSEHLLYGIDEISTSKFVEKATNINTNNLDVNKFKLLVSRQFDNVKLNKVPKKASKDETVKLSSVERGLVKSADFYAPIDFLYQLKKLNKGYVSSNEERILRELVHRMILPKEVINMITYHILIDQGNASLNKNLVDTIANDWAKNNISSAAGAIEYIRNRKSTQTKSYKKSFSTHKNSNIKQIKESLPEWARDDYNPRKNNKPIDKNKKRQLELELEELDNNK</sequence>
<dbReference type="InterPro" id="IPR058660">
    <property type="entry name" value="WHD_DnaB"/>
</dbReference>
<dbReference type="InterPro" id="IPR006343">
    <property type="entry name" value="DnaB/C_C"/>
</dbReference>
<dbReference type="EMBL" id="AYYQ01000031">
    <property type="protein sequence ID" value="KRM68128.1"/>
    <property type="molecule type" value="Genomic_DNA"/>
</dbReference>